<evidence type="ECO:0000256" key="1">
    <source>
        <dbReference type="ARBA" id="ARBA00022472"/>
    </source>
</evidence>
<dbReference type="InterPro" id="IPR036735">
    <property type="entry name" value="NGN_dom_sf"/>
</dbReference>
<dbReference type="SUPFAM" id="SSF82679">
    <property type="entry name" value="N-utilization substance G protein NusG, N-terminal domain"/>
    <property type="match status" value="1"/>
</dbReference>
<evidence type="ECO:0000256" key="3">
    <source>
        <dbReference type="ARBA" id="ARBA00023015"/>
    </source>
</evidence>
<dbReference type="HAMAP" id="MF_00948">
    <property type="entry name" value="NusG"/>
    <property type="match status" value="1"/>
</dbReference>
<dbReference type="CDD" id="cd09891">
    <property type="entry name" value="NGN_Bact_1"/>
    <property type="match status" value="1"/>
</dbReference>
<evidence type="ECO:0000256" key="6">
    <source>
        <dbReference type="NCBIfam" id="TIGR00922"/>
    </source>
</evidence>
<evidence type="ECO:0000256" key="7">
    <source>
        <dbReference type="RuleBase" id="RU000538"/>
    </source>
</evidence>
<keyword evidence="1 5" id="KW-0806">Transcription termination</keyword>
<dbReference type="CDD" id="cd06091">
    <property type="entry name" value="KOW_NusG"/>
    <property type="match status" value="1"/>
</dbReference>
<name>A0ABU4WDD5_9BACT</name>
<evidence type="ECO:0000256" key="2">
    <source>
        <dbReference type="ARBA" id="ARBA00022814"/>
    </source>
</evidence>
<feature type="domain" description="KOW" evidence="9">
    <location>
        <begin position="138"/>
        <end position="165"/>
    </location>
</feature>
<keyword evidence="2 5" id="KW-0889">Transcription antitermination</keyword>
<dbReference type="InterPro" id="IPR015869">
    <property type="entry name" value="Transcrpt_antiterm_NusG_bac_CS"/>
</dbReference>
<dbReference type="SMART" id="SM00738">
    <property type="entry name" value="NGN"/>
    <property type="match status" value="1"/>
</dbReference>
<protein>
    <recommendedName>
        <fullName evidence="5 6">Transcription termination/antitermination protein NusG</fullName>
    </recommendedName>
</protein>
<evidence type="ECO:0000259" key="8">
    <source>
        <dbReference type="SMART" id="SM00738"/>
    </source>
</evidence>
<dbReference type="PANTHER" id="PTHR30265">
    <property type="entry name" value="RHO-INTERACTING TRANSCRIPTION TERMINATION FACTOR NUSG"/>
    <property type="match status" value="1"/>
</dbReference>
<dbReference type="Gene3D" id="3.30.70.940">
    <property type="entry name" value="NusG, N-terminal domain"/>
    <property type="match status" value="1"/>
</dbReference>
<dbReference type="InterPro" id="IPR001062">
    <property type="entry name" value="Transcrpt_antiterm_NusG"/>
</dbReference>
<dbReference type="Gene3D" id="2.30.30.30">
    <property type="match status" value="1"/>
</dbReference>
<dbReference type="InterPro" id="IPR014722">
    <property type="entry name" value="Rib_uL2_dom2"/>
</dbReference>
<dbReference type="Proteomes" id="UP001275932">
    <property type="component" value="Unassembled WGS sequence"/>
</dbReference>
<dbReference type="InterPro" id="IPR006645">
    <property type="entry name" value="NGN-like_dom"/>
</dbReference>
<dbReference type="EMBL" id="JALBUT010000001">
    <property type="protein sequence ID" value="MDX8414573.1"/>
    <property type="molecule type" value="Genomic_DNA"/>
</dbReference>
<evidence type="ECO:0000259" key="9">
    <source>
        <dbReference type="SMART" id="SM00739"/>
    </source>
</evidence>
<dbReference type="InterPro" id="IPR047050">
    <property type="entry name" value="NGN"/>
</dbReference>
<dbReference type="Pfam" id="PF02357">
    <property type="entry name" value="NusG"/>
    <property type="match status" value="1"/>
</dbReference>
<dbReference type="InterPro" id="IPR043425">
    <property type="entry name" value="NusG-like"/>
</dbReference>
<organism evidence="10 11">
    <name type="scientific">Intestinicryptomonas porci</name>
    <dbReference type="NCBI Taxonomy" id="2926320"/>
    <lineage>
        <taxon>Bacteria</taxon>
        <taxon>Pseudomonadati</taxon>
        <taxon>Verrucomicrobiota</taxon>
        <taxon>Opitutia</taxon>
        <taxon>Opitutales</taxon>
        <taxon>Intestinicryptomonaceae</taxon>
        <taxon>Intestinicryptomonas</taxon>
    </lineage>
</organism>
<evidence type="ECO:0000256" key="4">
    <source>
        <dbReference type="ARBA" id="ARBA00023163"/>
    </source>
</evidence>
<dbReference type="InterPro" id="IPR005824">
    <property type="entry name" value="KOW"/>
</dbReference>
<feature type="domain" description="NusG-like N-terminal" evidence="8">
    <location>
        <begin position="5"/>
        <end position="126"/>
    </location>
</feature>
<proteinExistence type="inferred from homology"/>
<sequence length="194" mass="22016">MFDDGKKWYTVQVRSNMENKAVESLKMLIDLEDMGGLLSKDDILMPTETVSEIKNGKKTQRERKLYPGYIFVKMKLYDDDDELLEQGYYFVKRANGVIDFMGGESARGPRPIPLSKREVDEIFAQIEKAKGAVRPKVDFNIGEHIKITDGPFLNLTGVVEEVDAEKGKLKASVSIFGRFTPVELEFNQAAKLEE</sequence>
<dbReference type="PROSITE" id="PS01014">
    <property type="entry name" value="NUSG"/>
    <property type="match status" value="1"/>
</dbReference>
<reference evidence="10 11" key="1">
    <citation type="submission" date="2022-03" db="EMBL/GenBank/DDBJ databases">
        <title>Novel taxa within the pig intestine.</title>
        <authorList>
            <person name="Wylensek D."/>
            <person name="Bishof K."/>
            <person name="Afrizal A."/>
            <person name="Clavel T."/>
        </authorList>
    </citation>
    <scope>NUCLEOTIDE SEQUENCE [LARGE SCALE GENOMIC DNA]</scope>
    <source>
        <strain evidence="10 11">CLA-KB-P66</strain>
    </source>
</reference>
<gene>
    <name evidence="5 10" type="primary">nusG</name>
    <name evidence="10" type="ORF">MOX91_00035</name>
</gene>
<dbReference type="InterPro" id="IPR008991">
    <property type="entry name" value="Translation_prot_SH3-like_sf"/>
</dbReference>
<evidence type="ECO:0000313" key="10">
    <source>
        <dbReference type="EMBL" id="MDX8414573.1"/>
    </source>
</evidence>
<keyword evidence="3 5" id="KW-0805">Transcription regulation</keyword>
<evidence type="ECO:0000313" key="11">
    <source>
        <dbReference type="Proteomes" id="UP001275932"/>
    </source>
</evidence>
<dbReference type="NCBIfam" id="TIGR00922">
    <property type="entry name" value="nusG"/>
    <property type="match status" value="1"/>
</dbReference>
<comment type="function">
    <text evidence="5 7">Participates in transcription elongation, termination and antitermination.</text>
</comment>
<accession>A0ABU4WDD5</accession>
<comment type="caution">
    <text evidence="10">The sequence shown here is derived from an EMBL/GenBank/DDBJ whole genome shotgun (WGS) entry which is preliminary data.</text>
</comment>
<dbReference type="PRINTS" id="PR00338">
    <property type="entry name" value="NUSGTNSCPFCT"/>
</dbReference>
<dbReference type="SUPFAM" id="SSF50104">
    <property type="entry name" value="Translation proteins SH3-like domain"/>
    <property type="match status" value="1"/>
</dbReference>
<evidence type="ECO:0000256" key="5">
    <source>
        <dbReference type="HAMAP-Rule" id="MF_00948"/>
    </source>
</evidence>
<dbReference type="SMART" id="SM00739">
    <property type="entry name" value="KOW"/>
    <property type="match status" value="1"/>
</dbReference>
<comment type="similarity">
    <text evidence="5 7">Belongs to the NusG family.</text>
</comment>
<dbReference type="RefSeq" id="WP_370396023.1">
    <property type="nucleotide sequence ID" value="NZ_JALBUT010000001.1"/>
</dbReference>
<dbReference type="Pfam" id="PF00467">
    <property type="entry name" value="KOW"/>
    <property type="match status" value="1"/>
</dbReference>
<dbReference type="PANTHER" id="PTHR30265:SF2">
    <property type="entry name" value="TRANSCRIPTION TERMINATION_ANTITERMINATION PROTEIN NUSG"/>
    <property type="match status" value="1"/>
</dbReference>
<keyword evidence="11" id="KW-1185">Reference proteome</keyword>
<keyword evidence="4 5" id="KW-0804">Transcription</keyword>